<dbReference type="GeneID" id="9478578"/>
<keyword evidence="4" id="KW-1185">Reference proteome</keyword>
<dbReference type="KEGG" id="pif:PITG_23022"/>
<dbReference type="OrthoDB" id="124578at2759"/>
<dbReference type="InParanoid" id="D0NQJ1"/>
<keyword evidence="1" id="KW-0732">Signal</keyword>
<organism evidence="2 4">
    <name type="scientific">Phytophthora infestans (strain T30-4)</name>
    <name type="common">Potato late blight agent</name>
    <dbReference type="NCBI Taxonomy" id="403677"/>
    <lineage>
        <taxon>Eukaryota</taxon>
        <taxon>Sar</taxon>
        <taxon>Stramenopiles</taxon>
        <taxon>Oomycota</taxon>
        <taxon>Peronosporomycetes</taxon>
        <taxon>Peronosporales</taxon>
        <taxon>Peronosporaceae</taxon>
        <taxon>Phytophthora</taxon>
    </lineage>
</organism>
<proteinExistence type="predicted"/>
<gene>
    <name evidence="2" type="ORF">PITG_23022</name>
    <name evidence="3" type="ORF">PITG_23023</name>
</gene>
<dbReference type="VEuPathDB" id="FungiDB:PITG_23023"/>
<feature type="chain" id="PRO_5010828864" description="Secreted RxLR effector peptide protein" evidence="1">
    <location>
        <begin position="25"/>
        <end position="115"/>
    </location>
</feature>
<dbReference type="RefSeq" id="XP_002898462.1">
    <property type="nucleotide sequence ID" value="XM_002898416.1"/>
</dbReference>
<evidence type="ECO:0000313" key="4">
    <source>
        <dbReference type="Proteomes" id="UP000006643"/>
    </source>
</evidence>
<dbReference type="RefSeq" id="XP_002898463.1">
    <property type="nucleotide sequence ID" value="XM_002898417.1"/>
</dbReference>
<evidence type="ECO:0000313" key="2">
    <source>
        <dbReference type="EMBL" id="EEY62939.1"/>
    </source>
</evidence>
<dbReference type="EMBL" id="DS028153">
    <property type="protein sequence ID" value="EEY62940.1"/>
    <property type="molecule type" value="Genomic_DNA"/>
</dbReference>
<evidence type="ECO:0000256" key="1">
    <source>
        <dbReference type="SAM" id="SignalP"/>
    </source>
</evidence>
<evidence type="ECO:0008006" key="5">
    <source>
        <dbReference type="Google" id="ProtNLM"/>
    </source>
</evidence>
<dbReference type="Proteomes" id="UP000006643">
    <property type="component" value="Unassembled WGS sequence"/>
</dbReference>
<dbReference type="GeneID" id="9478579"/>
<accession>D0NQJ1</accession>
<feature type="signal peptide" evidence="1">
    <location>
        <begin position="1"/>
        <end position="24"/>
    </location>
</feature>
<dbReference type="HOGENOM" id="CLU_2113720_0_0_1"/>
<name>D0NQJ1_PHYIT</name>
<reference evidence="4" key="2">
    <citation type="journal article" date="2009" name="Nature">
        <title>Genome sequence and analysis of the Irish potato famine pathogen Phytophthora infestans.</title>
        <authorList>
            <consortium name="The Broad Institute Genome Sequencing Platform"/>
            <person name="Haas B.J."/>
            <person name="Kamoun S."/>
            <person name="Zody M.C."/>
            <person name="Jiang R.H."/>
            <person name="Handsaker R.E."/>
            <person name="Cano L.M."/>
            <person name="Grabherr M."/>
            <person name="Kodira C.D."/>
            <person name="Raffaele S."/>
            <person name="Torto-Alalibo T."/>
            <person name="Bozkurt T.O."/>
            <person name="Ah-Fong A.M."/>
            <person name="Alvarado L."/>
            <person name="Anderson V.L."/>
            <person name="Armstrong M.R."/>
            <person name="Avrova A."/>
            <person name="Baxter L."/>
            <person name="Beynon J."/>
            <person name="Boevink P.C."/>
            <person name="Bollmann S.R."/>
            <person name="Bos J.I."/>
            <person name="Bulone V."/>
            <person name="Cai G."/>
            <person name="Cakir C."/>
            <person name="Carrington J.C."/>
            <person name="Chawner M."/>
            <person name="Conti L."/>
            <person name="Costanzo S."/>
            <person name="Ewan R."/>
            <person name="Fahlgren N."/>
            <person name="Fischbach M.A."/>
            <person name="Fugelstad J."/>
            <person name="Gilroy E.M."/>
            <person name="Gnerre S."/>
            <person name="Green P.J."/>
            <person name="Grenville-Briggs L.J."/>
            <person name="Griffith J."/>
            <person name="Grunwald N.J."/>
            <person name="Horn K."/>
            <person name="Horner N.R."/>
            <person name="Hu C.H."/>
            <person name="Huitema E."/>
            <person name="Jeong D.H."/>
            <person name="Jones A.M."/>
            <person name="Jones J.D."/>
            <person name="Jones R.W."/>
            <person name="Karlsson E.K."/>
            <person name="Kunjeti S.G."/>
            <person name="Lamour K."/>
            <person name="Liu Z."/>
            <person name="Ma L."/>
            <person name="Maclean D."/>
            <person name="Chibucos M.C."/>
            <person name="McDonald H."/>
            <person name="McWalters J."/>
            <person name="Meijer H.J."/>
            <person name="Morgan W."/>
            <person name="Morris P.F."/>
            <person name="Munro C.A."/>
            <person name="O'Neill K."/>
            <person name="Ospina-Giraldo M."/>
            <person name="Pinzon A."/>
            <person name="Pritchard L."/>
            <person name="Ramsahoye B."/>
            <person name="Ren Q."/>
            <person name="Restrepo S."/>
            <person name="Roy S."/>
            <person name="Sadanandom A."/>
            <person name="Savidor A."/>
            <person name="Schornack S."/>
            <person name="Schwartz D.C."/>
            <person name="Schumann U.D."/>
            <person name="Schwessinger B."/>
            <person name="Seyer L."/>
            <person name="Sharpe T."/>
            <person name="Silvar C."/>
            <person name="Song J."/>
            <person name="Studholme D.J."/>
            <person name="Sykes S."/>
            <person name="Thines M."/>
            <person name="van de Vondervoort P.J."/>
            <person name="Phuntumart V."/>
            <person name="Wawra S."/>
            <person name="Weide R."/>
            <person name="Win J."/>
            <person name="Young C."/>
            <person name="Zhou S."/>
            <person name="Fry W."/>
            <person name="Meyers B.C."/>
            <person name="van West P."/>
            <person name="Ristaino J."/>
            <person name="Govers F."/>
            <person name="Birch P.R."/>
            <person name="Whisson S.C."/>
            <person name="Judelson H.S."/>
            <person name="Nusbaum C."/>
        </authorList>
    </citation>
    <scope>NUCLEOTIDE SEQUENCE [LARGE SCALE GENOMIC DNA]</scope>
    <source>
        <strain evidence="4">T30-4</strain>
    </source>
</reference>
<sequence length="115" mass="13042">MRTRLKLGALLLQLLAFCGHDSESCREFRNVIEVSASLKRRVVELKKAGNLYEVFLGPESGLEHLAHAGLNFVVTKKTERMFVPWKNHTEEGIAVSAQLETNYARMAIERQAEWG</sequence>
<dbReference type="EMBL" id="DS028153">
    <property type="protein sequence ID" value="EEY62939.1"/>
    <property type="molecule type" value="Genomic_DNA"/>
</dbReference>
<evidence type="ECO:0000313" key="3">
    <source>
        <dbReference type="EMBL" id="EEY62940.1"/>
    </source>
</evidence>
<protein>
    <recommendedName>
        <fullName evidence="5">Secreted RxLR effector peptide protein</fullName>
    </recommendedName>
</protein>
<dbReference type="KEGG" id="pif:PITG_23023"/>
<dbReference type="AlphaFoldDB" id="D0NQJ1"/>
<dbReference type="VEuPathDB" id="FungiDB:PITG_23022"/>
<reference evidence="2" key="1">
    <citation type="submission" date="2006-10" db="EMBL/GenBank/DDBJ databases">
        <title>Annotation of Phytophthora infestans T30-4.</title>
        <authorList>
            <consortium name="The Broad Institute Genome Sequencing Platform"/>
            <person name="Nusbaum C."/>
            <person name="Haas B."/>
            <person name="Kamoun S."/>
            <person name="Fry W."/>
            <person name="Judelson H."/>
            <person name="Ristaino J."/>
            <person name="Govers F."/>
            <person name="Whisson S."/>
            <person name="Birch P."/>
            <person name="Birren B."/>
            <person name="Lander E."/>
            <person name="Galagan J."/>
            <person name="Zody M."/>
            <person name="Devon K."/>
            <person name="O'Neil K."/>
            <person name="Zembek L."/>
            <person name="Anderson S."/>
            <person name="Jaffe D."/>
            <person name="Butler J."/>
            <person name="Alvarez P."/>
            <person name="Gnerre S."/>
            <person name="Grabherr M."/>
            <person name="Mauceli E."/>
            <person name="Brockman W."/>
            <person name="Young S."/>
            <person name="LaButti K."/>
            <person name="Sykes S."/>
            <person name="DeCaprio D."/>
            <person name="Crawford M."/>
            <person name="Koehrsen M."/>
            <person name="Engels R."/>
            <person name="Montgomery P."/>
            <person name="Pearson M."/>
            <person name="Howarth C."/>
            <person name="Larson L."/>
            <person name="White J."/>
            <person name="O'Leary S."/>
            <person name="Kodira C."/>
            <person name="Zeng Q."/>
            <person name="Yandava C."/>
            <person name="Alvarado L."/>
        </authorList>
    </citation>
    <scope>NUCLEOTIDE SEQUENCE</scope>
    <source>
        <strain evidence="2">T30-4</strain>
    </source>
</reference>